<comment type="caution">
    <text evidence="2">The sequence shown here is derived from an EMBL/GenBank/DDBJ whole genome shotgun (WGS) entry which is preliminary data.</text>
</comment>
<reference evidence="2" key="1">
    <citation type="submission" date="2020-08" db="EMBL/GenBank/DDBJ databases">
        <title>Multicomponent nature underlies the extraordinary mechanical properties of spider dragline silk.</title>
        <authorList>
            <person name="Kono N."/>
            <person name="Nakamura H."/>
            <person name="Mori M."/>
            <person name="Yoshida Y."/>
            <person name="Ohtoshi R."/>
            <person name="Malay A.D."/>
            <person name="Moran D.A.P."/>
            <person name="Tomita M."/>
            <person name="Numata K."/>
            <person name="Arakawa K."/>
        </authorList>
    </citation>
    <scope>NUCLEOTIDE SEQUENCE</scope>
</reference>
<dbReference type="PANTHER" id="PTHR47326">
    <property type="entry name" value="TRANSPOSABLE ELEMENT TC3 TRANSPOSASE-LIKE PROTEIN"/>
    <property type="match status" value="1"/>
</dbReference>
<dbReference type="Pfam" id="PF17906">
    <property type="entry name" value="HTH_48"/>
    <property type="match status" value="1"/>
</dbReference>
<organism evidence="2 3">
    <name type="scientific">Trichonephila clavipes</name>
    <name type="common">Golden silk orbweaver</name>
    <name type="synonym">Nephila clavipes</name>
    <dbReference type="NCBI Taxonomy" id="2585209"/>
    <lineage>
        <taxon>Eukaryota</taxon>
        <taxon>Metazoa</taxon>
        <taxon>Ecdysozoa</taxon>
        <taxon>Arthropoda</taxon>
        <taxon>Chelicerata</taxon>
        <taxon>Arachnida</taxon>
        <taxon>Araneae</taxon>
        <taxon>Araneomorphae</taxon>
        <taxon>Entelegynae</taxon>
        <taxon>Araneoidea</taxon>
        <taxon>Nephilidae</taxon>
        <taxon>Trichonephila</taxon>
    </lineage>
</organism>
<protein>
    <submittedName>
        <fullName evidence="2">HTH_48 domain-containing protein</fullName>
    </submittedName>
</protein>
<dbReference type="AlphaFoldDB" id="A0A8X6RRL1"/>
<accession>A0A8X6RRL1</accession>
<dbReference type="GO" id="GO:0003676">
    <property type="term" value="F:nucleic acid binding"/>
    <property type="evidence" value="ECO:0007669"/>
    <property type="project" value="InterPro"/>
</dbReference>
<dbReference type="PANTHER" id="PTHR47326:SF1">
    <property type="entry name" value="HTH PSQ-TYPE DOMAIN-CONTAINING PROTEIN"/>
    <property type="match status" value="1"/>
</dbReference>
<evidence type="ECO:0000313" key="2">
    <source>
        <dbReference type="EMBL" id="GFX97762.1"/>
    </source>
</evidence>
<evidence type="ECO:0000259" key="1">
    <source>
        <dbReference type="Pfam" id="PF17906"/>
    </source>
</evidence>
<evidence type="ECO:0000313" key="3">
    <source>
        <dbReference type="Proteomes" id="UP000887159"/>
    </source>
</evidence>
<sequence length="213" mass="23999">MRKTTNKVDIDDAENDLNTLNIKNWQNVAAYRWNWTKRAVEAAKTCNSRVEQPACIKIAALRGINAIECHSELVKALANNANSYRTVARWVGKFQQGYVSTSNEQRREANADADGIQRLPHCYCVSSRGLHGGSLGPVNDDRSRAMITNFFIPELNNHDAQELWLQQDGARCHTARATIDLLKDTFGDHLISRFGHVNWPPGSCDLTPLDYFL</sequence>
<dbReference type="EMBL" id="BMAU01021200">
    <property type="protein sequence ID" value="GFX97762.1"/>
    <property type="molecule type" value="Genomic_DNA"/>
</dbReference>
<keyword evidence="3" id="KW-1185">Reference proteome</keyword>
<dbReference type="InterPro" id="IPR041426">
    <property type="entry name" value="Mos1_HTH"/>
</dbReference>
<dbReference type="Proteomes" id="UP000887159">
    <property type="component" value="Unassembled WGS sequence"/>
</dbReference>
<dbReference type="Gene3D" id="3.30.420.10">
    <property type="entry name" value="Ribonuclease H-like superfamily/Ribonuclease H"/>
    <property type="match status" value="1"/>
</dbReference>
<gene>
    <name evidence="2" type="primary">NCL1_27697</name>
    <name evidence="2" type="ORF">TNCV_456411</name>
</gene>
<dbReference type="InterPro" id="IPR036397">
    <property type="entry name" value="RNaseH_sf"/>
</dbReference>
<feature type="domain" description="Mos1 transposase HTH" evidence="1">
    <location>
        <begin position="55"/>
        <end position="97"/>
    </location>
</feature>
<proteinExistence type="predicted"/>
<name>A0A8X6RRL1_TRICX</name>